<dbReference type="InterPro" id="IPR045584">
    <property type="entry name" value="Pilin-like"/>
</dbReference>
<gene>
    <name evidence="3" type="ORF">AVL57_14375</name>
</gene>
<reference evidence="3 4" key="1">
    <citation type="submission" date="2015-12" db="EMBL/GenBank/DDBJ databases">
        <title>Intraspecies pangenome expansion in the marine bacterium Alteromonas.</title>
        <authorList>
            <person name="Lopez-Perez M."/>
            <person name="Rodriguez-Valera F."/>
        </authorList>
    </citation>
    <scope>NUCLEOTIDE SEQUENCE [LARGE SCALE GENOMIC DNA]</scope>
    <source>
        <strain evidence="3 4">LMG 21861</strain>
    </source>
</reference>
<evidence type="ECO:0008006" key="5">
    <source>
        <dbReference type="Google" id="ProtNLM"/>
    </source>
</evidence>
<dbReference type="PRINTS" id="PR00813">
    <property type="entry name" value="BCTERIALGSPG"/>
</dbReference>
<evidence type="ECO:0000256" key="1">
    <source>
        <dbReference type="ARBA" id="ARBA00022481"/>
    </source>
</evidence>
<dbReference type="Pfam" id="PF16732">
    <property type="entry name" value="ComP_DUS"/>
    <property type="match status" value="1"/>
</dbReference>
<keyword evidence="2" id="KW-0812">Transmembrane</keyword>
<dbReference type="InterPro" id="IPR012902">
    <property type="entry name" value="N_methyl_site"/>
</dbReference>
<organism evidence="3 4">
    <name type="scientific">Alteromonas stellipolaris</name>
    <dbReference type="NCBI Taxonomy" id="233316"/>
    <lineage>
        <taxon>Bacteria</taxon>
        <taxon>Pseudomonadati</taxon>
        <taxon>Pseudomonadota</taxon>
        <taxon>Gammaproteobacteria</taxon>
        <taxon>Alteromonadales</taxon>
        <taxon>Alteromonadaceae</taxon>
        <taxon>Alteromonas/Salinimonas group</taxon>
        <taxon>Alteromonas</taxon>
    </lineage>
</organism>
<dbReference type="Proteomes" id="UP000056750">
    <property type="component" value="Chromosome"/>
</dbReference>
<dbReference type="RefSeq" id="WP_061997804.1">
    <property type="nucleotide sequence ID" value="NZ_CP015346.1"/>
</dbReference>
<proteinExistence type="predicted"/>
<feature type="transmembrane region" description="Helical" evidence="2">
    <location>
        <begin position="12"/>
        <end position="33"/>
    </location>
</feature>
<accession>A0ABM5YKK6</accession>
<keyword evidence="2" id="KW-1133">Transmembrane helix</keyword>
<keyword evidence="1" id="KW-0488">Methylation</keyword>
<keyword evidence="2" id="KW-0472">Membrane</keyword>
<dbReference type="NCBIfam" id="TIGR02532">
    <property type="entry name" value="IV_pilin_GFxxxE"/>
    <property type="match status" value="1"/>
</dbReference>
<dbReference type="EMBL" id="CP013926">
    <property type="protein sequence ID" value="AMJ75045.1"/>
    <property type="molecule type" value="Genomic_DNA"/>
</dbReference>
<dbReference type="InterPro" id="IPR000983">
    <property type="entry name" value="Bac_GSPG_pilin"/>
</dbReference>
<evidence type="ECO:0000313" key="3">
    <source>
        <dbReference type="EMBL" id="AMJ75045.1"/>
    </source>
</evidence>
<dbReference type="SUPFAM" id="SSF54523">
    <property type="entry name" value="Pili subunits"/>
    <property type="match status" value="1"/>
</dbReference>
<keyword evidence="4" id="KW-1185">Reference proteome</keyword>
<name>A0ABM5YKK6_9ALTE</name>
<sequence>MEGKINLMRMWGITLIELLIAVAIVGIVSMFAIPSYSSTIALANKHETISYLLSLQIKQERYWLSEGKYSGLSGLPASNIDGVTLTYSESKDGNYSITASLGFLDKSNPCRLLTITPHENLPHGCWGR</sequence>
<dbReference type="Gene3D" id="3.30.700.10">
    <property type="entry name" value="Glycoprotein, Type 4 Pilin"/>
    <property type="match status" value="1"/>
</dbReference>
<protein>
    <recommendedName>
        <fullName evidence="5">Prepilin-type N-terminal cleavage/methylation domain-containing protein</fullName>
    </recommendedName>
</protein>
<evidence type="ECO:0000256" key="2">
    <source>
        <dbReference type="SAM" id="Phobius"/>
    </source>
</evidence>
<evidence type="ECO:0000313" key="4">
    <source>
        <dbReference type="Proteomes" id="UP000056750"/>
    </source>
</evidence>
<dbReference type="InterPro" id="IPR031982">
    <property type="entry name" value="PilE-like"/>
</dbReference>